<evidence type="ECO:0000256" key="1">
    <source>
        <dbReference type="SAM" id="SignalP"/>
    </source>
</evidence>
<dbReference type="Gene3D" id="2.40.160.50">
    <property type="entry name" value="membrane protein fhac: a member of the omp85/tpsb transporter family"/>
    <property type="match status" value="1"/>
</dbReference>
<evidence type="ECO:0000259" key="2">
    <source>
        <dbReference type="Pfam" id="PF13568"/>
    </source>
</evidence>
<proteinExistence type="predicted"/>
<reference evidence="3 4" key="1">
    <citation type="submission" date="2024-03" db="EMBL/GenBank/DDBJ databases">
        <title>Flavobacterium soyae.</title>
        <authorList>
            <person name="Zheng W."/>
        </authorList>
    </citation>
    <scope>NUCLEOTIDE SEQUENCE [LARGE SCALE GENOMIC DNA]</scope>
    <source>
        <strain evidence="3 4">55</strain>
    </source>
</reference>
<protein>
    <submittedName>
        <fullName evidence="3">Porin family protein</fullName>
    </submittedName>
</protein>
<accession>A0ABZ2UEN8</accession>
<feature type="signal peptide" evidence="1">
    <location>
        <begin position="1"/>
        <end position="19"/>
    </location>
</feature>
<dbReference type="SUPFAM" id="SSF56925">
    <property type="entry name" value="OMPA-like"/>
    <property type="match status" value="1"/>
</dbReference>
<name>A0ABZ2UEN8_9FLAO</name>
<keyword evidence="4" id="KW-1185">Reference proteome</keyword>
<keyword evidence="1" id="KW-0732">Signal</keyword>
<dbReference type="EMBL" id="CP150845">
    <property type="protein sequence ID" value="WYZ19992.1"/>
    <property type="molecule type" value="Genomic_DNA"/>
</dbReference>
<dbReference type="Pfam" id="PF13568">
    <property type="entry name" value="OMP_b-brl_2"/>
    <property type="match status" value="1"/>
</dbReference>
<organism evidence="3 4">
    <name type="scientific">Flavobacterium soyae</name>
    <dbReference type="NCBI Taxonomy" id="2903098"/>
    <lineage>
        <taxon>Bacteria</taxon>
        <taxon>Pseudomonadati</taxon>
        <taxon>Bacteroidota</taxon>
        <taxon>Flavobacteriia</taxon>
        <taxon>Flavobacteriales</taxon>
        <taxon>Flavobacteriaceae</taxon>
        <taxon>Flavobacterium</taxon>
    </lineage>
</organism>
<dbReference type="Proteomes" id="UP001623852">
    <property type="component" value="Chromosome"/>
</dbReference>
<dbReference type="RefSeq" id="WP_406844392.1">
    <property type="nucleotide sequence ID" value="NZ_CP150845.1"/>
</dbReference>
<evidence type="ECO:0000313" key="3">
    <source>
        <dbReference type="EMBL" id="WYZ19992.1"/>
    </source>
</evidence>
<evidence type="ECO:0000313" key="4">
    <source>
        <dbReference type="Proteomes" id="UP001623852"/>
    </source>
</evidence>
<gene>
    <name evidence="3" type="ORF">AABD74_00695</name>
</gene>
<feature type="chain" id="PRO_5047236195" evidence="1">
    <location>
        <begin position="20"/>
        <end position="195"/>
    </location>
</feature>
<sequence>MRKIILGIMACITFGSANAQSTKFGAKGGLNISSVTGHDEETKSLIGFHIGGFAEIKVMKKLAIQPEFLFSTQGTTIEAAEGSSNTDLKLNYLNIPLLAKYYITDAFTVEAGPQMGLLVSAKSKGYDIHDLYKTSDFGFNLGCGYNFTENLSAGLRYTIGLTNVADISDEYQDYSDFYNQSFRNSNLALSLAYKF</sequence>
<dbReference type="InterPro" id="IPR011250">
    <property type="entry name" value="OMP/PagP_B-barrel"/>
</dbReference>
<dbReference type="InterPro" id="IPR025665">
    <property type="entry name" value="Beta-barrel_OMP_2"/>
</dbReference>
<feature type="domain" description="Outer membrane protein beta-barrel" evidence="2">
    <location>
        <begin position="18"/>
        <end position="165"/>
    </location>
</feature>